<dbReference type="Proteomes" id="UP001172386">
    <property type="component" value="Unassembled WGS sequence"/>
</dbReference>
<comment type="caution">
    <text evidence="1">The sequence shown here is derived from an EMBL/GenBank/DDBJ whole genome shotgun (WGS) entry which is preliminary data.</text>
</comment>
<gene>
    <name evidence="1" type="ORF">H2198_003522</name>
</gene>
<protein>
    <submittedName>
        <fullName evidence="1">Uncharacterized protein</fullName>
    </submittedName>
</protein>
<sequence length="331" mass="36269">MSGQLVLITGANGHIGFRVLVFALEAGYHVRAAVRNQEKADRILAASSIKRLNPGKSLTFVFVPDLLQSGAYNEAVRDVDYIIHLPSPITNGITEDKYETSLIQPAMAGTLGILQAAEKSSTIKRIVITSSIVALTPWYDFFEAETKKIFNEHSRTDNPSGPYKSEFEAYASSKVQAFNATLKFMEDVNPAFSIVHVHPTFVVGKDELVTDPEDMTRGTNGAALRQVSWNDVAIAHIKALESKIPSGYTLITQSEGLKGTQWGDAIEIVRRHFPRAVEAGVLPNSGFAPTKHTIVDASETAKLLGLEFKGYEEQVLSVVKHYLELRGVQLA</sequence>
<reference evidence="1" key="1">
    <citation type="submission" date="2022-10" db="EMBL/GenBank/DDBJ databases">
        <title>Culturing micro-colonial fungi from biological soil crusts in the Mojave desert and describing Neophaeococcomyces mojavensis, and introducing the new genera and species Taxawa tesnikishii.</title>
        <authorList>
            <person name="Kurbessoian T."/>
            <person name="Stajich J.E."/>
        </authorList>
    </citation>
    <scope>NUCLEOTIDE SEQUENCE</scope>
    <source>
        <strain evidence="1">JES_112</strain>
    </source>
</reference>
<evidence type="ECO:0000313" key="1">
    <source>
        <dbReference type="EMBL" id="KAJ9658776.1"/>
    </source>
</evidence>
<name>A0ACC3ABP4_9EURO</name>
<dbReference type="EMBL" id="JAPDRQ010000047">
    <property type="protein sequence ID" value="KAJ9658776.1"/>
    <property type="molecule type" value="Genomic_DNA"/>
</dbReference>
<accession>A0ACC3ABP4</accession>
<organism evidence="1 2">
    <name type="scientific">Neophaeococcomyces mojaviensis</name>
    <dbReference type="NCBI Taxonomy" id="3383035"/>
    <lineage>
        <taxon>Eukaryota</taxon>
        <taxon>Fungi</taxon>
        <taxon>Dikarya</taxon>
        <taxon>Ascomycota</taxon>
        <taxon>Pezizomycotina</taxon>
        <taxon>Eurotiomycetes</taxon>
        <taxon>Chaetothyriomycetidae</taxon>
        <taxon>Chaetothyriales</taxon>
        <taxon>Chaetothyriales incertae sedis</taxon>
        <taxon>Neophaeococcomyces</taxon>
    </lineage>
</organism>
<keyword evidence="2" id="KW-1185">Reference proteome</keyword>
<proteinExistence type="predicted"/>
<evidence type="ECO:0000313" key="2">
    <source>
        <dbReference type="Proteomes" id="UP001172386"/>
    </source>
</evidence>